<feature type="transmembrane region" description="Helical" evidence="1">
    <location>
        <begin position="259"/>
        <end position="280"/>
    </location>
</feature>
<feature type="transmembrane region" description="Helical" evidence="1">
    <location>
        <begin position="50"/>
        <end position="68"/>
    </location>
</feature>
<dbReference type="PANTHER" id="PTHR37312">
    <property type="entry name" value="MEMBRANE-BOUND ACYLTRANSFERASE YKRP-RELATED"/>
    <property type="match status" value="1"/>
</dbReference>
<evidence type="ECO:0000313" key="3">
    <source>
        <dbReference type="EMBL" id="SEF62242.1"/>
    </source>
</evidence>
<proteinExistence type="predicted"/>
<dbReference type="InterPro" id="IPR002656">
    <property type="entry name" value="Acyl_transf_3_dom"/>
</dbReference>
<keyword evidence="3" id="KW-0012">Acyltransferase</keyword>
<feature type="transmembrane region" description="Helical" evidence="1">
    <location>
        <begin position="199"/>
        <end position="216"/>
    </location>
</feature>
<feature type="transmembrane region" description="Helical" evidence="1">
    <location>
        <begin position="122"/>
        <end position="146"/>
    </location>
</feature>
<dbReference type="EMBL" id="FNUV01000002">
    <property type="protein sequence ID" value="SEF62242.1"/>
    <property type="molecule type" value="Genomic_DNA"/>
</dbReference>
<dbReference type="AlphaFoldDB" id="A0A1H5THA5"/>
<feature type="transmembrane region" description="Helical" evidence="1">
    <location>
        <begin position="286"/>
        <end position="307"/>
    </location>
</feature>
<evidence type="ECO:0000313" key="4">
    <source>
        <dbReference type="Proteomes" id="UP000236735"/>
    </source>
</evidence>
<accession>A0A1H5THA5</accession>
<evidence type="ECO:0000259" key="2">
    <source>
        <dbReference type="Pfam" id="PF01757"/>
    </source>
</evidence>
<sequence>MVFGKDNVLDKKDNTKRIQEIDMAKGLLILLMVAFHLGLFNAKYPHACQIVYAFHMSGFLLISGYLFSVNREPKKFLKSIYGIVVPYIAFEIVYLLGLGMFGKFIGASNTFDGGVLTLLSKIAFLPSGTYWYLHTMAICLTIYYIVNRYVMKGLSGILISSIILYTLSVGIPGFKWGDIIYFIIGILFRNANFEINEKLKSPISLLCFVLIIIFANDISRCSIPGIGLTLTFLGFIFDLKDRIPKCISNYISYIGRNSLAIVLFSPLFTVVAKVCAPFFAFDGTRIIGTICCLSMIVTLCLFCAILFDRSSLSRIIVGKNIYSKL</sequence>
<keyword evidence="1" id="KW-0472">Membrane</keyword>
<feature type="transmembrane region" description="Helical" evidence="1">
    <location>
        <begin position="26"/>
        <end position="44"/>
    </location>
</feature>
<feature type="transmembrane region" description="Helical" evidence="1">
    <location>
        <begin position="80"/>
        <end position="102"/>
    </location>
</feature>
<organism evidence="3 4">
    <name type="scientific">Xylanibacter ruminicola</name>
    <name type="common">Prevotella ruminicola</name>
    <dbReference type="NCBI Taxonomy" id="839"/>
    <lineage>
        <taxon>Bacteria</taxon>
        <taxon>Pseudomonadati</taxon>
        <taxon>Bacteroidota</taxon>
        <taxon>Bacteroidia</taxon>
        <taxon>Bacteroidales</taxon>
        <taxon>Prevotellaceae</taxon>
        <taxon>Xylanibacter</taxon>
    </lineage>
</organism>
<evidence type="ECO:0000256" key="1">
    <source>
        <dbReference type="SAM" id="Phobius"/>
    </source>
</evidence>
<dbReference type="GO" id="GO:0016747">
    <property type="term" value="F:acyltransferase activity, transferring groups other than amino-acyl groups"/>
    <property type="evidence" value="ECO:0007669"/>
    <property type="project" value="InterPro"/>
</dbReference>
<dbReference type="PANTHER" id="PTHR37312:SF1">
    <property type="entry name" value="MEMBRANE-BOUND ACYLTRANSFERASE YKRP-RELATED"/>
    <property type="match status" value="1"/>
</dbReference>
<dbReference type="Pfam" id="PF01757">
    <property type="entry name" value="Acyl_transf_3"/>
    <property type="match status" value="1"/>
</dbReference>
<keyword evidence="1" id="KW-1133">Transmembrane helix</keyword>
<name>A0A1H5THA5_XYLRU</name>
<keyword evidence="1" id="KW-0812">Transmembrane</keyword>
<dbReference type="RefSeq" id="WP_103915353.1">
    <property type="nucleotide sequence ID" value="NZ_FNUV01000002.1"/>
</dbReference>
<dbReference type="InterPro" id="IPR052734">
    <property type="entry name" value="Nod_factor_acetyltransferase"/>
</dbReference>
<gene>
    <name evidence="3" type="ORF">SAMN05216354_1067</name>
</gene>
<keyword evidence="3" id="KW-0808">Transferase</keyword>
<reference evidence="3 4" key="1">
    <citation type="submission" date="2016-10" db="EMBL/GenBank/DDBJ databases">
        <authorList>
            <person name="de Groot N.N."/>
        </authorList>
    </citation>
    <scope>NUCLEOTIDE SEQUENCE [LARGE SCALE GENOMIC DNA]</scope>
    <source>
        <strain evidence="3 4">AR32</strain>
    </source>
</reference>
<dbReference type="Proteomes" id="UP000236735">
    <property type="component" value="Unassembled WGS sequence"/>
</dbReference>
<protein>
    <submittedName>
        <fullName evidence="3">Acyltransferase family protein</fullName>
    </submittedName>
</protein>
<feature type="transmembrane region" description="Helical" evidence="1">
    <location>
        <begin position="153"/>
        <end position="170"/>
    </location>
</feature>
<feature type="domain" description="Acyltransferase 3" evidence="2">
    <location>
        <begin position="19"/>
        <end position="303"/>
    </location>
</feature>